<dbReference type="AlphaFoldDB" id="A0ABD0QPQ8"/>
<feature type="non-terminal residue" evidence="1">
    <location>
        <position position="1"/>
    </location>
</feature>
<gene>
    <name evidence="1" type="ORF">M9458_015122</name>
</gene>
<feature type="non-terminal residue" evidence="1">
    <location>
        <position position="52"/>
    </location>
</feature>
<protein>
    <submittedName>
        <fullName evidence="1">Uncharacterized protein</fullName>
    </submittedName>
</protein>
<evidence type="ECO:0000313" key="1">
    <source>
        <dbReference type="EMBL" id="KAL0188023.1"/>
    </source>
</evidence>
<dbReference type="EMBL" id="JAMKFB020000007">
    <property type="protein sequence ID" value="KAL0188023.1"/>
    <property type="molecule type" value="Genomic_DNA"/>
</dbReference>
<accession>A0ABD0QPQ8</accession>
<evidence type="ECO:0000313" key="2">
    <source>
        <dbReference type="Proteomes" id="UP001529510"/>
    </source>
</evidence>
<keyword evidence="2" id="KW-1185">Reference proteome</keyword>
<organism evidence="1 2">
    <name type="scientific">Cirrhinus mrigala</name>
    <name type="common">Mrigala</name>
    <dbReference type="NCBI Taxonomy" id="683832"/>
    <lineage>
        <taxon>Eukaryota</taxon>
        <taxon>Metazoa</taxon>
        <taxon>Chordata</taxon>
        <taxon>Craniata</taxon>
        <taxon>Vertebrata</taxon>
        <taxon>Euteleostomi</taxon>
        <taxon>Actinopterygii</taxon>
        <taxon>Neopterygii</taxon>
        <taxon>Teleostei</taxon>
        <taxon>Ostariophysi</taxon>
        <taxon>Cypriniformes</taxon>
        <taxon>Cyprinidae</taxon>
        <taxon>Labeoninae</taxon>
        <taxon>Labeonini</taxon>
        <taxon>Cirrhinus</taxon>
    </lineage>
</organism>
<name>A0ABD0QPQ8_CIRMR</name>
<comment type="caution">
    <text evidence="1">The sequence shown here is derived from an EMBL/GenBank/DDBJ whole genome shotgun (WGS) entry which is preliminary data.</text>
</comment>
<proteinExistence type="predicted"/>
<dbReference type="Proteomes" id="UP001529510">
    <property type="component" value="Unassembled WGS sequence"/>
</dbReference>
<sequence length="52" mass="5932">RFVFYSLSHISNLLEHVGEKGYFLNEELRQARGTVGVLLKKAEMASLQHVSQ</sequence>
<reference evidence="1 2" key="1">
    <citation type="submission" date="2024-05" db="EMBL/GenBank/DDBJ databases">
        <title>Genome sequencing and assembly of Indian major carp, Cirrhinus mrigala (Hamilton, 1822).</title>
        <authorList>
            <person name="Mohindra V."/>
            <person name="Chowdhury L.M."/>
            <person name="Lal K."/>
            <person name="Jena J.K."/>
        </authorList>
    </citation>
    <scope>NUCLEOTIDE SEQUENCE [LARGE SCALE GENOMIC DNA]</scope>
    <source>
        <strain evidence="1">CM1030</strain>
        <tissue evidence="1">Blood</tissue>
    </source>
</reference>